<dbReference type="Pfam" id="PF13302">
    <property type="entry name" value="Acetyltransf_3"/>
    <property type="match status" value="1"/>
</dbReference>
<dbReference type="PROSITE" id="PS51186">
    <property type="entry name" value="GNAT"/>
    <property type="match status" value="1"/>
</dbReference>
<accession>A0ABQ6GN43</accession>
<sequence length="187" mass="21645">MSFQHHFTTFPVIETERLILRAFAQEDSTDADALFEMLSDAESAKYFGNTPMNSREQAVQLIGRGQHRFEAMEMIRWAITLKDQGTVIGMVIARDFELDAAGDLEYIILPDYWGKGYMTEALQAVIAYGFDILELKRLQAKVMPENFVSLAVLRKLRFQQEGLLRQYPFGRWITDTLMFSLLDSEWK</sequence>
<organism evidence="2 3">
    <name type="scientific">Paenibacillus glycanilyticus</name>
    <dbReference type="NCBI Taxonomy" id="126569"/>
    <lineage>
        <taxon>Bacteria</taxon>
        <taxon>Bacillati</taxon>
        <taxon>Bacillota</taxon>
        <taxon>Bacilli</taxon>
        <taxon>Bacillales</taxon>
        <taxon>Paenibacillaceae</taxon>
        <taxon>Paenibacillus</taxon>
    </lineage>
</organism>
<dbReference type="RefSeq" id="WP_284242313.1">
    <property type="nucleotide sequence ID" value="NZ_BSSQ01000035.1"/>
</dbReference>
<gene>
    <name evidence="2" type="ORF">MU1_58500</name>
</gene>
<reference evidence="2 3" key="1">
    <citation type="submission" date="2023-03" db="EMBL/GenBank/DDBJ databases">
        <title>Draft genome sequence of the bacteria which degrade cell wall of Tricholomamatutake.</title>
        <authorList>
            <person name="Konishi Y."/>
            <person name="Fukuta Y."/>
            <person name="Shirasaka N."/>
        </authorList>
    </citation>
    <scope>NUCLEOTIDE SEQUENCE [LARGE SCALE GENOMIC DNA]</scope>
    <source>
        <strain evidence="3">mu1</strain>
    </source>
</reference>
<dbReference type="PANTHER" id="PTHR43792">
    <property type="entry name" value="GNAT FAMILY, PUTATIVE (AFU_ORTHOLOGUE AFUA_3G00765)-RELATED-RELATED"/>
    <property type="match status" value="1"/>
</dbReference>
<dbReference type="Proteomes" id="UP001157114">
    <property type="component" value="Unassembled WGS sequence"/>
</dbReference>
<keyword evidence="3" id="KW-1185">Reference proteome</keyword>
<dbReference type="SUPFAM" id="SSF55729">
    <property type="entry name" value="Acyl-CoA N-acyltransferases (Nat)"/>
    <property type="match status" value="1"/>
</dbReference>
<name>A0ABQ6GN43_9BACL</name>
<feature type="domain" description="N-acetyltransferase" evidence="1">
    <location>
        <begin position="18"/>
        <end position="183"/>
    </location>
</feature>
<proteinExistence type="predicted"/>
<evidence type="ECO:0000259" key="1">
    <source>
        <dbReference type="PROSITE" id="PS51186"/>
    </source>
</evidence>
<comment type="caution">
    <text evidence="2">The sequence shown here is derived from an EMBL/GenBank/DDBJ whole genome shotgun (WGS) entry which is preliminary data.</text>
</comment>
<dbReference type="InterPro" id="IPR000182">
    <property type="entry name" value="GNAT_dom"/>
</dbReference>
<dbReference type="EMBL" id="BSSQ01000035">
    <property type="protein sequence ID" value="GLX71500.1"/>
    <property type="molecule type" value="Genomic_DNA"/>
</dbReference>
<protein>
    <submittedName>
        <fullName evidence="2">N-acetyltransferase</fullName>
    </submittedName>
</protein>
<dbReference type="InterPro" id="IPR016181">
    <property type="entry name" value="Acyl_CoA_acyltransferase"/>
</dbReference>
<evidence type="ECO:0000313" key="3">
    <source>
        <dbReference type="Proteomes" id="UP001157114"/>
    </source>
</evidence>
<evidence type="ECO:0000313" key="2">
    <source>
        <dbReference type="EMBL" id="GLX71500.1"/>
    </source>
</evidence>
<dbReference type="InterPro" id="IPR051531">
    <property type="entry name" value="N-acetyltransferase"/>
</dbReference>
<dbReference type="CDD" id="cd04301">
    <property type="entry name" value="NAT_SF"/>
    <property type="match status" value="1"/>
</dbReference>
<dbReference type="Gene3D" id="3.40.630.30">
    <property type="match status" value="1"/>
</dbReference>